<evidence type="ECO:0000256" key="4">
    <source>
        <dbReference type="ARBA" id="ARBA00022692"/>
    </source>
</evidence>
<dbReference type="OrthoDB" id="5597247at2"/>
<evidence type="ECO:0000256" key="3">
    <source>
        <dbReference type="ARBA" id="ARBA00022448"/>
    </source>
</evidence>
<reference evidence="8 9" key="1">
    <citation type="submission" date="2016-10" db="EMBL/GenBank/DDBJ databases">
        <authorList>
            <person name="de Groot N.N."/>
        </authorList>
    </citation>
    <scope>NUCLEOTIDE SEQUENCE [LARGE SCALE GENOMIC DNA]</scope>
    <source>
        <strain evidence="9">P4B,CCM 7963,CECT 7998,DSM 25260,IBRC-M 10614,KCTC 13821</strain>
    </source>
</reference>
<evidence type="ECO:0000256" key="7">
    <source>
        <dbReference type="SAM" id="Phobius"/>
    </source>
</evidence>
<feature type="transmembrane region" description="Helical" evidence="7">
    <location>
        <begin position="369"/>
        <end position="386"/>
    </location>
</feature>
<dbReference type="PANTHER" id="PTHR42810">
    <property type="entry name" value="PURINE PERMEASE C1399.01C-RELATED"/>
    <property type="match status" value="1"/>
</dbReference>
<keyword evidence="9" id="KW-1185">Reference proteome</keyword>
<feature type="transmembrane region" description="Helical" evidence="7">
    <location>
        <begin position="340"/>
        <end position="357"/>
    </location>
</feature>
<dbReference type="Pfam" id="PF00860">
    <property type="entry name" value="Xan_ur_permease"/>
    <property type="match status" value="1"/>
</dbReference>
<dbReference type="Proteomes" id="UP000199017">
    <property type="component" value="Unassembled WGS sequence"/>
</dbReference>
<feature type="transmembrane region" description="Helical" evidence="7">
    <location>
        <begin position="128"/>
        <end position="153"/>
    </location>
</feature>
<dbReference type="GO" id="GO:0005886">
    <property type="term" value="C:plasma membrane"/>
    <property type="evidence" value="ECO:0007669"/>
    <property type="project" value="TreeGrafter"/>
</dbReference>
<feature type="transmembrane region" description="Helical" evidence="7">
    <location>
        <begin position="69"/>
        <end position="86"/>
    </location>
</feature>
<keyword evidence="3" id="KW-0813">Transport</keyword>
<feature type="transmembrane region" description="Helical" evidence="7">
    <location>
        <begin position="398"/>
        <end position="420"/>
    </location>
</feature>
<feature type="transmembrane region" description="Helical" evidence="7">
    <location>
        <begin position="311"/>
        <end position="334"/>
    </location>
</feature>
<evidence type="ECO:0000256" key="5">
    <source>
        <dbReference type="ARBA" id="ARBA00022989"/>
    </source>
</evidence>
<feature type="transmembrane region" description="Helical" evidence="7">
    <location>
        <begin position="159"/>
        <end position="176"/>
    </location>
</feature>
<dbReference type="NCBIfam" id="NF037981">
    <property type="entry name" value="NCS2_1"/>
    <property type="match status" value="1"/>
</dbReference>
<evidence type="ECO:0000313" key="8">
    <source>
        <dbReference type="EMBL" id="SDH86997.1"/>
    </source>
</evidence>
<organism evidence="8 9">
    <name type="scientific">Alteribacillus bidgolensis</name>
    <dbReference type="NCBI Taxonomy" id="930129"/>
    <lineage>
        <taxon>Bacteria</taxon>
        <taxon>Bacillati</taxon>
        <taxon>Bacillota</taxon>
        <taxon>Bacilli</taxon>
        <taxon>Bacillales</taxon>
        <taxon>Bacillaceae</taxon>
        <taxon>Alteribacillus</taxon>
    </lineage>
</organism>
<accession>A0A1G8FY14</accession>
<name>A0A1G8FY14_9BACI</name>
<keyword evidence="6 7" id="KW-0472">Membrane</keyword>
<gene>
    <name evidence="8" type="ORF">SAMN05216352_103138</name>
</gene>
<proteinExistence type="inferred from homology"/>
<feature type="transmembrane region" description="Helical" evidence="7">
    <location>
        <begin position="228"/>
        <end position="249"/>
    </location>
</feature>
<dbReference type="GO" id="GO:0042907">
    <property type="term" value="F:xanthine transmembrane transporter activity"/>
    <property type="evidence" value="ECO:0007669"/>
    <property type="project" value="TreeGrafter"/>
</dbReference>
<dbReference type="RefSeq" id="WP_091582496.1">
    <property type="nucleotide sequence ID" value="NZ_FNDU01000003.1"/>
</dbReference>
<keyword evidence="5 7" id="KW-1133">Transmembrane helix</keyword>
<protein>
    <submittedName>
        <fullName evidence="8">Xanthine/uracil permease</fullName>
    </submittedName>
</protein>
<dbReference type="EMBL" id="FNDU01000003">
    <property type="protein sequence ID" value="SDH86997.1"/>
    <property type="molecule type" value="Genomic_DNA"/>
</dbReference>
<dbReference type="AlphaFoldDB" id="A0A1G8FY14"/>
<evidence type="ECO:0000313" key="9">
    <source>
        <dbReference type="Proteomes" id="UP000199017"/>
    </source>
</evidence>
<feature type="transmembrane region" description="Helical" evidence="7">
    <location>
        <begin position="183"/>
        <end position="202"/>
    </location>
</feature>
<dbReference type="STRING" id="930129.SAMN05216352_103138"/>
<keyword evidence="4 7" id="KW-0812">Transmembrane</keyword>
<evidence type="ECO:0000256" key="6">
    <source>
        <dbReference type="ARBA" id="ARBA00023136"/>
    </source>
</evidence>
<sequence length="433" mass="46821">MKVIMSSLQWAAFILAGAVVVPIVIGEAFDMSSLEISSFLQRTLFVLGVAGLLQVLLGHRLPLMEGPAGLWWGIFIVYAGLVSSGGLSGESALRQLEAGMLISGTLFLIAGFFRWIDAIKQLFTPLVTGTYLILLVSQLSGSFIQGILGIGYFTDRVDPRVALPAIGILIFTILLSKSSIPFVRSYSILISLITGWIVFYLLHLTKTPSVPAEIFSLPQPLAFGPPELSSGMILTAIMTAMLLLTNMIASMKVVENVIQAQTKTREDPDYNRASIITGVNQWLSGLFAAVGNVPISATAGFLLTTKTVERLPFIIGSLIVIFISFFPAFTTFAANLPTPLGYAVIFITIASLVSLGIREYYSLKMTEQELFIISLSLMIGIGSLFVPGETLTHLPSSVMSIANNGLILGTLTCLVLEQVYQGLDRRKKRKNSA</sequence>
<dbReference type="PANTHER" id="PTHR42810:SF1">
    <property type="entry name" value="PURINE PERMEASE YWDJ-RELATED"/>
    <property type="match status" value="1"/>
</dbReference>
<comment type="similarity">
    <text evidence="2">Belongs to the nucleobase:cation symporter-2 (NCS2) (TC 2.A.40) family.</text>
</comment>
<evidence type="ECO:0000256" key="1">
    <source>
        <dbReference type="ARBA" id="ARBA00004141"/>
    </source>
</evidence>
<feature type="transmembrane region" description="Helical" evidence="7">
    <location>
        <begin position="98"/>
        <end position="116"/>
    </location>
</feature>
<comment type="subcellular location">
    <subcellularLocation>
        <location evidence="1">Membrane</location>
        <topology evidence="1">Multi-pass membrane protein</topology>
    </subcellularLocation>
</comment>
<feature type="transmembrane region" description="Helical" evidence="7">
    <location>
        <begin position="36"/>
        <end position="57"/>
    </location>
</feature>
<dbReference type="InterPro" id="IPR006043">
    <property type="entry name" value="NCS2"/>
</dbReference>
<evidence type="ECO:0000256" key="2">
    <source>
        <dbReference type="ARBA" id="ARBA00008821"/>
    </source>
</evidence>